<evidence type="ECO:0000313" key="19">
    <source>
        <dbReference type="Ensembl" id="ENSHBUP00000003623.1"/>
    </source>
</evidence>
<evidence type="ECO:0000256" key="12">
    <source>
        <dbReference type="ARBA" id="ARBA00023212"/>
    </source>
</evidence>
<dbReference type="InterPro" id="IPR031160">
    <property type="entry name" value="F_BAR_dom"/>
</dbReference>
<dbReference type="GO" id="GO:0005856">
    <property type="term" value="C:cytoskeleton"/>
    <property type="evidence" value="ECO:0007669"/>
    <property type="project" value="UniProtKB-SubCell"/>
</dbReference>
<dbReference type="GO" id="GO:0005886">
    <property type="term" value="C:plasma membrane"/>
    <property type="evidence" value="ECO:0007669"/>
    <property type="project" value="UniProtKB-SubCell"/>
</dbReference>
<keyword evidence="6" id="KW-1003">Cell membrane</keyword>
<evidence type="ECO:0000256" key="11">
    <source>
        <dbReference type="ARBA" id="ARBA00023136"/>
    </source>
</evidence>
<dbReference type="InterPro" id="IPR001452">
    <property type="entry name" value="SH3_domain"/>
</dbReference>
<dbReference type="GO" id="GO:0008289">
    <property type="term" value="F:lipid binding"/>
    <property type="evidence" value="ECO:0007669"/>
    <property type="project" value="UniProtKB-KW"/>
</dbReference>
<evidence type="ECO:0000256" key="15">
    <source>
        <dbReference type="SAM" id="Coils"/>
    </source>
</evidence>
<comment type="subcellular location">
    <subcellularLocation>
        <location evidence="1">Cell membrane</location>
    </subcellularLocation>
    <subcellularLocation>
        <location evidence="3">Cytoplasm</location>
        <location evidence="3">Cell cortex</location>
    </subcellularLocation>
    <subcellularLocation>
        <location evidence="2">Cytoplasm</location>
        <location evidence="2">Cytoskeleton</location>
    </subcellularLocation>
</comment>
<dbReference type="Pfam" id="PF25610">
    <property type="entry name" value="HR1_TOCA"/>
    <property type="match status" value="1"/>
</dbReference>
<keyword evidence="10" id="KW-0446">Lipid-binding</keyword>
<keyword evidence="5 13" id="KW-0728">SH3 domain</keyword>
<evidence type="ECO:0000259" key="17">
    <source>
        <dbReference type="PROSITE" id="PS50002"/>
    </source>
</evidence>
<dbReference type="SMART" id="SM00326">
    <property type="entry name" value="SH3"/>
    <property type="match status" value="1"/>
</dbReference>
<evidence type="ECO:0000256" key="10">
    <source>
        <dbReference type="ARBA" id="ARBA00023121"/>
    </source>
</evidence>
<dbReference type="InterPro" id="IPR036028">
    <property type="entry name" value="SH3-like_dom_sf"/>
</dbReference>
<dbReference type="GO" id="GO:0005938">
    <property type="term" value="C:cell cortex"/>
    <property type="evidence" value="ECO:0007669"/>
    <property type="project" value="UniProtKB-SubCell"/>
</dbReference>
<keyword evidence="11" id="KW-0472">Membrane</keyword>
<feature type="region of interest" description="Disordered" evidence="16">
    <location>
        <begin position="456"/>
        <end position="478"/>
    </location>
</feature>
<keyword evidence="12" id="KW-0206">Cytoskeleton</keyword>
<dbReference type="InterPro" id="IPR057870">
    <property type="entry name" value="HR1_TOCA"/>
</dbReference>
<feature type="region of interest" description="Disordered" evidence="16">
    <location>
        <begin position="116"/>
        <end position="142"/>
    </location>
</feature>
<dbReference type="GO" id="GO:0006897">
    <property type="term" value="P:endocytosis"/>
    <property type="evidence" value="ECO:0007669"/>
    <property type="project" value="UniProtKB-KW"/>
</dbReference>
<evidence type="ECO:0000256" key="3">
    <source>
        <dbReference type="ARBA" id="ARBA00004544"/>
    </source>
</evidence>
<dbReference type="AlphaFoldDB" id="A0A3Q2V8C3"/>
<dbReference type="Gene3D" id="2.30.30.40">
    <property type="entry name" value="SH3 Domains"/>
    <property type="match status" value="1"/>
</dbReference>
<dbReference type="PROSITE" id="PS51741">
    <property type="entry name" value="F_BAR"/>
    <property type="match status" value="1"/>
</dbReference>
<evidence type="ECO:0000256" key="2">
    <source>
        <dbReference type="ARBA" id="ARBA00004245"/>
    </source>
</evidence>
<dbReference type="SUPFAM" id="SSF50044">
    <property type="entry name" value="SH3-domain"/>
    <property type="match status" value="1"/>
</dbReference>
<dbReference type="PANTHER" id="PTHR15735:SF22">
    <property type="entry name" value="FORMIN-BINDING PROTEIN 1 ISOFORM X1"/>
    <property type="match status" value="1"/>
</dbReference>
<dbReference type="SUPFAM" id="SSF103657">
    <property type="entry name" value="BAR/IMD domain-like"/>
    <property type="match status" value="1"/>
</dbReference>
<dbReference type="GeneTree" id="ENSGT00950000183047"/>
<feature type="coiled-coil region" evidence="15">
    <location>
        <begin position="419"/>
        <end position="446"/>
    </location>
</feature>
<dbReference type="FunFam" id="2.30.30.40:FF:000017">
    <property type="entry name" value="Formin-binding protein 1-like isoform 1"/>
    <property type="match status" value="1"/>
</dbReference>
<evidence type="ECO:0000313" key="20">
    <source>
        <dbReference type="Proteomes" id="UP000264840"/>
    </source>
</evidence>
<evidence type="ECO:0000256" key="13">
    <source>
        <dbReference type="PROSITE-ProRule" id="PRU00192"/>
    </source>
</evidence>
<keyword evidence="7" id="KW-0963">Cytoplasm</keyword>
<keyword evidence="20" id="KW-1185">Reference proteome</keyword>
<evidence type="ECO:0000256" key="6">
    <source>
        <dbReference type="ARBA" id="ARBA00022475"/>
    </source>
</evidence>
<keyword evidence="9 14" id="KW-0175">Coiled coil</keyword>
<dbReference type="Gene3D" id="6.10.140.470">
    <property type="match status" value="1"/>
</dbReference>
<dbReference type="InterPro" id="IPR027267">
    <property type="entry name" value="AH/BAR_dom_sf"/>
</dbReference>
<evidence type="ECO:0000256" key="16">
    <source>
        <dbReference type="SAM" id="MobiDB-lite"/>
    </source>
</evidence>
<feature type="domain" description="F-BAR" evidence="18">
    <location>
        <begin position="1"/>
        <end position="235"/>
    </location>
</feature>
<dbReference type="Pfam" id="PF00018">
    <property type="entry name" value="SH3_1"/>
    <property type="match status" value="1"/>
</dbReference>
<dbReference type="FunFam" id="1.20.1270.60:FF:000002">
    <property type="entry name" value="Formin-binding protein 1-like isoform 1"/>
    <property type="match status" value="1"/>
</dbReference>
<dbReference type="Pfam" id="PF00611">
    <property type="entry name" value="FCH"/>
    <property type="match status" value="1"/>
</dbReference>
<name>A0A3Q2V8C3_HAPBU</name>
<evidence type="ECO:0000256" key="5">
    <source>
        <dbReference type="ARBA" id="ARBA00022443"/>
    </source>
</evidence>
<evidence type="ECO:0000259" key="18">
    <source>
        <dbReference type="PROSITE" id="PS51741"/>
    </source>
</evidence>
<evidence type="ECO:0000256" key="7">
    <source>
        <dbReference type="ARBA" id="ARBA00022490"/>
    </source>
</evidence>
<proteinExistence type="inferred from homology"/>
<dbReference type="Gene3D" id="1.20.1270.60">
    <property type="entry name" value="Arfaptin homology (AH) domain/BAR domain"/>
    <property type="match status" value="1"/>
</dbReference>
<dbReference type="Ensembl" id="ENSHBUT00000010077.1">
    <property type="protein sequence ID" value="ENSHBUP00000003623.1"/>
    <property type="gene ID" value="ENSHBUG00000005152.1"/>
</dbReference>
<dbReference type="Proteomes" id="UP000264840">
    <property type="component" value="Unplaced"/>
</dbReference>
<evidence type="ECO:0000256" key="9">
    <source>
        <dbReference type="ARBA" id="ARBA00023054"/>
    </source>
</evidence>
<organism evidence="19 20">
    <name type="scientific">Haplochromis burtoni</name>
    <name type="common">Burton's mouthbrooder</name>
    <name type="synonym">Chromis burtoni</name>
    <dbReference type="NCBI Taxonomy" id="8153"/>
    <lineage>
        <taxon>Eukaryota</taxon>
        <taxon>Metazoa</taxon>
        <taxon>Chordata</taxon>
        <taxon>Craniata</taxon>
        <taxon>Vertebrata</taxon>
        <taxon>Euteleostomi</taxon>
        <taxon>Actinopterygii</taxon>
        <taxon>Neopterygii</taxon>
        <taxon>Teleostei</taxon>
        <taxon>Neoteleostei</taxon>
        <taxon>Acanthomorphata</taxon>
        <taxon>Ovalentaria</taxon>
        <taxon>Cichlomorphae</taxon>
        <taxon>Cichliformes</taxon>
        <taxon>Cichlidae</taxon>
        <taxon>African cichlids</taxon>
        <taxon>Pseudocrenilabrinae</taxon>
        <taxon>Haplochromini</taxon>
        <taxon>Haplochromis</taxon>
    </lineage>
</organism>
<evidence type="ECO:0000256" key="14">
    <source>
        <dbReference type="PROSITE-ProRule" id="PRU01077"/>
    </source>
</evidence>
<accession>A0A3Q2V8C3</accession>
<feature type="domain" description="SH3" evidence="17">
    <location>
        <begin position="502"/>
        <end position="563"/>
    </location>
</feature>
<reference evidence="19" key="1">
    <citation type="submission" date="2025-08" db="UniProtKB">
        <authorList>
            <consortium name="Ensembl"/>
        </authorList>
    </citation>
    <scope>IDENTIFICATION</scope>
</reference>
<sequence>LERYTKFVKERADIELSYAKQIRSLSKKYHPKRNREDESRYTWFVAFAATLQQLNELAIQREDLAENLNAQIVCELTRYTQELKTERKSHFQDGRRAQQHIESSWKQLESSKRRFERDCKEAERAQHVSDKIDLDNKTDGEKARQTAQQKQQAAEESRKDYVTSLNQFNQDQHQHYHTLVPVIYQRIQDMEERRIERIGEAMRSLAEAERKVLPVVSRCLDAMMEAAESIQPRKDTRQVVEVYKSGFDPPGDVEFEDYSATMRRSISESSYLDNRTEERRQSRKLWPFIRKTKPPPPPPTSPSPGGMANSPQSPPTATREPITQRLNDLMTSGYRTRKQCLRSLKRGVQDVLHTGSSPADCSHLPPEQRRKKLQVRRVLVLVGDSVRVCACVLMVLCHFRDALLKMREVYERSPQMGDASSLEPRLDEVKQNLHRLEEELRRNQVSVWLSEADSRLSDHSTRRQSGGCGPDGSYTEDHSAELHFKSRSSEFDDDFDDEEPLPSIGTCKSLYPFQGQNEGTLSMLEGELLSVVEEDKGDGWTRVRRNLEEEGYVPTSYIKVFLDSSAKGAMTYI</sequence>
<comment type="similarity">
    <text evidence="4">Belongs to the FNBP1 family.</text>
</comment>
<feature type="region of interest" description="Disordered" evidence="16">
    <location>
        <begin position="270"/>
        <end position="320"/>
    </location>
</feature>
<evidence type="ECO:0000256" key="4">
    <source>
        <dbReference type="ARBA" id="ARBA00009426"/>
    </source>
</evidence>
<evidence type="ECO:0000256" key="1">
    <source>
        <dbReference type="ARBA" id="ARBA00004236"/>
    </source>
</evidence>
<protein>
    <submittedName>
        <fullName evidence="19">Formin binding protein 1</fullName>
    </submittedName>
</protein>
<keyword evidence="8" id="KW-0254">Endocytosis</keyword>
<dbReference type="PROSITE" id="PS50002">
    <property type="entry name" value="SH3"/>
    <property type="match status" value="1"/>
</dbReference>
<dbReference type="InterPro" id="IPR001060">
    <property type="entry name" value="FCH_dom"/>
</dbReference>
<evidence type="ECO:0000256" key="8">
    <source>
        <dbReference type="ARBA" id="ARBA00022583"/>
    </source>
</evidence>
<dbReference type="PANTHER" id="PTHR15735">
    <property type="entry name" value="FCH AND DOUBLE SH3 DOMAINS PROTEIN"/>
    <property type="match status" value="1"/>
</dbReference>
<reference evidence="19" key="2">
    <citation type="submission" date="2025-09" db="UniProtKB">
        <authorList>
            <consortium name="Ensembl"/>
        </authorList>
    </citation>
    <scope>IDENTIFICATION</scope>
</reference>